<evidence type="ECO:0000313" key="1">
    <source>
        <dbReference type="EMBL" id="QIS79297.1"/>
    </source>
</evidence>
<name>A0A6H0D8Q9_9CAUD</name>
<dbReference type="Pfam" id="PF13385">
    <property type="entry name" value="Laminin_G_3"/>
    <property type="match status" value="1"/>
</dbReference>
<gene>
    <name evidence="1" type="ORF">SSEM1_gp91</name>
</gene>
<dbReference type="EMBL" id="MT230534">
    <property type="protein sequence ID" value="QIS79297.1"/>
    <property type="molecule type" value="Genomic_DNA"/>
</dbReference>
<dbReference type="InterPro" id="IPR013320">
    <property type="entry name" value="ConA-like_dom_sf"/>
</dbReference>
<evidence type="ECO:0000313" key="2">
    <source>
        <dbReference type="Proteomes" id="UP000502959"/>
    </source>
</evidence>
<protein>
    <submittedName>
        <fullName evidence="1">Putative tail fiber protein</fullName>
    </submittedName>
</protein>
<dbReference type="Gene3D" id="2.60.120.200">
    <property type="match status" value="1"/>
</dbReference>
<proteinExistence type="predicted"/>
<dbReference type="SUPFAM" id="SSF49899">
    <property type="entry name" value="Concanavalin A-like lectins/glucanases"/>
    <property type="match status" value="1"/>
</dbReference>
<accession>A0A6H0D8Q9</accession>
<organism evidence="1 2">
    <name type="scientific">Pantoea phage vB_PagM_SSEM1</name>
    <dbReference type="NCBI Taxonomy" id="2721760"/>
    <lineage>
        <taxon>Viruses</taxon>
        <taxon>Duplodnaviria</taxon>
        <taxon>Heunggongvirae</taxon>
        <taxon>Uroviricota</taxon>
        <taxon>Caudoviricetes</taxon>
        <taxon>Chaseviridae</taxon>
        <taxon>Cleopatravirinae</taxon>
        <taxon>Loessnervirus</taxon>
        <taxon>Loessnervirus SSEM1</taxon>
    </lineage>
</organism>
<keyword evidence="2" id="KW-1185">Reference proteome</keyword>
<dbReference type="Proteomes" id="UP000502959">
    <property type="component" value="Segment"/>
</dbReference>
<sequence>MLRPKLGRIWADGSSVARRDPGDTKYVTGWLSEIPTYQVLNFLQWKNDLIIQALAERGVLEWGGDVTYKKGAAVWDETNNKMYVALLDNPDKTKAPSTNSAQWTGSALQLSRSAYDATVKKIDDHVADVTGNPHKLTPGRLGTYTVSQIDALVAQYRTEVQTHASRKDNPHSVTATQIGAVPVEGGTYTGDVTMGTGQIFLSADKTRLIKSDSTGVYMKNAAGAVGIDAAGKGFVKIGSAAPSEIITQNTFADNKQTVEPSYAPPKELFYMPLIRDINIYVGGGTADSAVTPQYDQYGRFAFPQQLEKTVQLSAPPVVGASDVTVAADIAWIGSYKQTAKSIYSVGVGGIGRARLYVTCNGTVGAYGDSQAVTSGAMDDGKTHRFVIRRTATKVALFIDGVLFNEITTTNAAIDTYPNILETLSGSTPQELVPVSICNVRVFAGALTDNQISVL</sequence>
<reference evidence="1 2" key="1">
    <citation type="submission" date="2020-03" db="EMBL/GenBank/DDBJ databases">
        <title>Complete genome sequence of Pantoea agglomerans bacteriophage vB_PagM_SSEM1.</title>
        <authorList>
            <person name="Truncaite L."/>
            <person name="Alijosius L."/>
            <person name="Petrauskaite E."/>
            <person name="Simoliunas E."/>
        </authorList>
    </citation>
    <scope>NUCLEOTIDE SEQUENCE [LARGE SCALE GENOMIC DNA]</scope>
</reference>